<reference evidence="6" key="2">
    <citation type="submission" date="2023-06" db="EMBL/GenBank/DDBJ databases">
        <authorList>
            <person name="Ma L."/>
            <person name="Liu K.-W."/>
            <person name="Li Z."/>
            <person name="Hsiao Y.-Y."/>
            <person name="Qi Y."/>
            <person name="Fu T."/>
            <person name="Tang G."/>
            <person name="Zhang D."/>
            <person name="Sun W.-H."/>
            <person name="Liu D.-K."/>
            <person name="Li Y."/>
            <person name="Chen G.-Z."/>
            <person name="Liu X.-D."/>
            <person name="Liao X.-Y."/>
            <person name="Jiang Y.-T."/>
            <person name="Yu X."/>
            <person name="Hao Y."/>
            <person name="Huang J."/>
            <person name="Zhao X.-W."/>
            <person name="Ke S."/>
            <person name="Chen Y.-Y."/>
            <person name="Wu W.-L."/>
            <person name="Hsu J.-L."/>
            <person name="Lin Y.-F."/>
            <person name="Huang M.-D."/>
            <person name="Li C.-Y."/>
            <person name="Huang L."/>
            <person name="Wang Z.-W."/>
            <person name="Zhao X."/>
            <person name="Zhong W.-Y."/>
            <person name="Peng D.-H."/>
            <person name="Ahmad S."/>
            <person name="Lan S."/>
            <person name="Zhang J.-S."/>
            <person name="Tsai W.-C."/>
            <person name="Van De Peer Y."/>
            <person name="Liu Z.-J."/>
        </authorList>
    </citation>
    <scope>NUCLEOTIDE SEQUENCE</scope>
    <source>
        <strain evidence="6">SCP</strain>
        <tissue evidence="6">Leaves</tissue>
    </source>
</reference>
<dbReference type="InterPro" id="IPR029063">
    <property type="entry name" value="SAM-dependent_MTases_sf"/>
</dbReference>
<proteinExistence type="inferred from homology"/>
<keyword evidence="3" id="KW-0949">S-adenosyl-L-methionine</keyword>
<comment type="similarity">
    <text evidence="5">Belongs to the class I-like SAM-binding methyltransferase superfamily. Cation-dependent O-methyltransferase family.</text>
</comment>
<evidence type="ECO:0000256" key="1">
    <source>
        <dbReference type="ARBA" id="ARBA00022603"/>
    </source>
</evidence>
<dbReference type="EMBL" id="JAUJYN010000001">
    <property type="protein sequence ID" value="KAK1280956.1"/>
    <property type="molecule type" value="Genomic_DNA"/>
</dbReference>
<dbReference type="PROSITE" id="PS51682">
    <property type="entry name" value="SAM_OMT_I"/>
    <property type="match status" value="1"/>
</dbReference>
<dbReference type="PANTHER" id="PTHR10509">
    <property type="entry name" value="O-METHYLTRANSFERASE-RELATED"/>
    <property type="match status" value="1"/>
</dbReference>
<evidence type="ECO:0000256" key="3">
    <source>
        <dbReference type="ARBA" id="ARBA00022691"/>
    </source>
</evidence>
<dbReference type="GO" id="GO:0008757">
    <property type="term" value="F:S-adenosylmethionine-dependent methyltransferase activity"/>
    <property type="evidence" value="ECO:0007669"/>
    <property type="project" value="TreeGrafter"/>
</dbReference>
<dbReference type="AlphaFoldDB" id="A0AAV9BXD0"/>
<evidence type="ECO:0000313" key="7">
    <source>
        <dbReference type="Proteomes" id="UP001179952"/>
    </source>
</evidence>
<dbReference type="InterPro" id="IPR002935">
    <property type="entry name" value="SAM_O-MeTrfase"/>
</dbReference>
<organism evidence="6 7">
    <name type="scientific">Acorus gramineus</name>
    <name type="common">Dwarf sweet flag</name>
    <dbReference type="NCBI Taxonomy" id="55184"/>
    <lineage>
        <taxon>Eukaryota</taxon>
        <taxon>Viridiplantae</taxon>
        <taxon>Streptophyta</taxon>
        <taxon>Embryophyta</taxon>
        <taxon>Tracheophyta</taxon>
        <taxon>Spermatophyta</taxon>
        <taxon>Magnoliopsida</taxon>
        <taxon>Liliopsida</taxon>
        <taxon>Acoraceae</taxon>
        <taxon>Acorus</taxon>
    </lineage>
</organism>
<dbReference type="GO" id="GO:0032259">
    <property type="term" value="P:methylation"/>
    <property type="evidence" value="ECO:0007669"/>
    <property type="project" value="UniProtKB-KW"/>
</dbReference>
<dbReference type="GO" id="GO:0046872">
    <property type="term" value="F:metal ion binding"/>
    <property type="evidence" value="ECO:0007669"/>
    <property type="project" value="UniProtKB-KW"/>
</dbReference>
<name>A0AAV9BXD0_ACOGR</name>
<dbReference type="InterPro" id="IPR050362">
    <property type="entry name" value="Cation-dep_OMT"/>
</dbReference>
<accession>A0AAV9BXD0</accession>
<dbReference type="Pfam" id="PF01596">
    <property type="entry name" value="Methyltransf_3"/>
    <property type="match status" value="1"/>
</dbReference>
<keyword evidence="1" id="KW-0489">Methyltransferase</keyword>
<evidence type="ECO:0000256" key="4">
    <source>
        <dbReference type="ARBA" id="ARBA00022723"/>
    </source>
</evidence>
<protein>
    <submittedName>
        <fullName evidence="6">Flavonoid 3',5'-methyltransferase</fullName>
    </submittedName>
</protein>
<dbReference type="Proteomes" id="UP001179952">
    <property type="component" value="Unassembled WGS sequence"/>
</dbReference>
<evidence type="ECO:0000256" key="2">
    <source>
        <dbReference type="ARBA" id="ARBA00022679"/>
    </source>
</evidence>
<dbReference type="CDD" id="cd02440">
    <property type="entry name" value="AdoMet_MTases"/>
    <property type="match status" value="1"/>
</dbReference>
<dbReference type="Gene3D" id="3.40.50.150">
    <property type="entry name" value="Vaccinia Virus protein VP39"/>
    <property type="match status" value="1"/>
</dbReference>
<gene>
    <name evidence="6" type="ORF">QJS04_geneDACA017788</name>
</gene>
<sequence>MAGFFQQKNLLQSDALHKYILETTVYPREHEQLRGIRNLSKEHPGHLMNLPPEEGQLLSLLFKLMNAKKGIEVGVFYGYSLLNAALALPEDGQVHYSIIAIDMDRETYEKGLPLIQKAGVENKIEFIHSDALQVLDGLIEEGSKEETFDFAFVDADKEQLEEYHKRLMKLVRVGGLIVYDNTLWYGTVAQPDNPGLPDMVERIREALVRFNAWMALDARVDLSLLCIGDGLTLCRRVC</sequence>
<dbReference type="PANTHER" id="PTHR10509:SF34">
    <property type="entry name" value="TAPETUM-SPECIFIC METHYLTRANSFERASE 1"/>
    <property type="match status" value="1"/>
</dbReference>
<evidence type="ECO:0000256" key="5">
    <source>
        <dbReference type="ARBA" id="ARBA00023453"/>
    </source>
</evidence>
<dbReference type="SUPFAM" id="SSF53335">
    <property type="entry name" value="S-adenosyl-L-methionine-dependent methyltransferases"/>
    <property type="match status" value="1"/>
</dbReference>
<comment type="caution">
    <text evidence="6">The sequence shown here is derived from an EMBL/GenBank/DDBJ whole genome shotgun (WGS) entry which is preliminary data.</text>
</comment>
<dbReference type="GO" id="GO:0008171">
    <property type="term" value="F:O-methyltransferase activity"/>
    <property type="evidence" value="ECO:0007669"/>
    <property type="project" value="InterPro"/>
</dbReference>
<keyword evidence="4" id="KW-0479">Metal-binding</keyword>
<keyword evidence="7" id="KW-1185">Reference proteome</keyword>
<reference evidence="6" key="1">
    <citation type="journal article" date="2023" name="Nat. Commun.">
        <title>Diploid and tetraploid genomes of Acorus and the evolution of monocots.</title>
        <authorList>
            <person name="Ma L."/>
            <person name="Liu K.W."/>
            <person name="Li Z."/>
            <person name="Hsiao Y.Y."/>
            <person name="Qi Y."/>
            <person name="Fu T."/>
            <person name="Tang G.D."/>
            <person name="Zhang D."/>
            <person name="Sun W.H."/>
            <person name="Liu D.K."/>
            <person name="Li Y."/>
            <person name="Chen G.Z."/>
            <person name="Liu X.D."/>
            <person name="Liao X.Y."/>
            <person name="Jiang Y.T."/>
            <person name="Yu X."/>
            <person name="Hao Y."/>
            <person name="Huang J."/>
            <person name="Zhao X.W."/>
            <person name="Ke S."/>
            <person name="Chen Y.Y."/>
            <person name="Wu W.L."/>
            <person name="Hsu J.L."/>
            <person name="Lin Y.F."/>
            <person name="Huang M.D."/>
            <person name="Li C.Y."/>
            <person name="Huang L."/>
            <person name="Wang Z.W."/>
            <person name="Zhao X."/>
            <person name="Zhong W.Y."/>
            <person name="Peng D.H."/>
            <person name="Ahmad S."/>
            <person name="Lan S."/>
            <person name="Zhang J.S."/>
            <person name="Tsai W.C."/>
            <person name="Van de Peer Y."/>
            <person name="Liu Z.J."/>
        </authorList>
    </citation>
    <scope>NUCLEOTIDE SEQUENCE</scope>
    <source>
        <strain evidence="6">SCP</strain>
    </source>
</reference>
<keyword evidence="2" id="KW-0808">Transferase</keyword>
<evidence type="ECO:0000313" key="6">
    <source>
        <dbReference type="EMBL" id="KAK1280956.1"/>
    </source>
</evidence>